<evidence type="ECO:0000313" key="2">
    <source>
        <dbReference type="EMBL" id="AND38130.1"/>
    </source>
</evidence>
<dbReference type="eggNOG" id="ENOG5032WGC">
    <property type="taxonomic scope" value="Bacteria"/>
</dbReference>
<keyword evidence="1" id="KW-0472">Membrane</keyword>
<name>A0A160M6T1_9BACI</name>
<dbReference type="EMBL" id="CP015506">
    <property type="protein sequence ID" value="AND38130.1"/>
    <property type="molecule type" value="Genomic_DNA"/>
</dbReference>
<keyword evidence="1" id="KW-1133">Transmembrane helix</keyword>
<gene>
    <name evidence="2" type="ORF">A361_02975</name>
</gene>
<feature type="transmembrane region" description="Helical" evidence="1">
    <location>
        <begin position="115"/>
        <end position="136"/>
    </location>
</feature>
<evidence type="ECO:0008006" key="4">
    <source>
        <dbReference type="Google" id="ProtNLM"/>
    </source>
</evidence>
<dbReference type="RefSeq" id="WP_019381076.1">
    <property type="nucleotide sequence ID" value="NZ_CP015506.1"/>
</dbReference>
<evidence type="ECO:0000256" key="1">
    <source>
        <dbReference type="SAM" id="Phobius"/>
    </source>
</evidence>
<accession>A0A160M6T1</accession>
<feature type="transmembrane region" description="Helical" evidence="1">
    <location>
        <begin position="148"/>
        <end position="170"/>
    </location>
</feature>
<protein>
    <recommendedName>
        <fullName evidence="4">DUF2812 domain-containing protein</fullName>
    </recommendedName>
</protein>
<sequence length="178" mass="19920">MKKTYKISNGLAFFEQKDLQMLREKAAEGWMVESFKGGLYTFTKSGPEDVIFSIDYHELTPEDEEEYCDLFAAAGWTHVYSHTGIHLFKAVPGTPPIYSDAASKTVQVKRTAKPVYIVTIAALLFTIIALAFMKLAEGFLNQAGKIGFFISIVLFIPMLMTSMALFIQLLKVNKSSKN</sequence>
<proteinExistence type="predicted"/>
<dbReference type="STRING" id="1196031.A361_02975"/>
<dbReference type="KEGG" id="bon:A361_02975"/>
<dbReference type="AlphaFoldDB" id="A0A160M6T1"/>
<dbReference type="Proteomes" id="UP000077856">
    <property type="component" value="Chromosome"/>
</dbReference>
<reference evidence="2 3" key="1">
    <citation type="submission" date="2016-04" db="EMBL/GenBank/DDBJ databases">
        <title>Complete genome sequence of Bacillus oceanisediminis strain 2691.</title>
        <authorList>
            <person name="Jeong H."/>
            <person name="Kim H.J."/>
            <person name="Lee D.-W."/>
        </authorList>
    </citation>
    <scope>NUCLEOTIDE SEQUENCE [LARGE SCALE GENOMIC DNA]</scope>
    <source>
        <strain evidence="2 3">2691</strain>
    </source>
</reference>
<organism evidence="2 3">
    <name type="scientific">Cytobacillus oceanisediminis 2691</name>
    <dbReference type="NCBI Taxonomy" id="1196031"/>
    <lineage>
        <taxon>Bacteria</taxon>
        <taxon>Bacillati</taxon>
        <taxon>Bacillota</taxon>
        <taxon>Bacilli</taxon>
        <taxon>Bacillales</taxon>
        <taxon>Bacillaceae</taxon>
        <taxon>Cytobacillus</taxon>
    </lineage>
</organism>
<keyword evidence="1" id="KW-0812">Transmembrane</keyword>
<dbReference type="InterPro" id="IPR021359">
    <property type="entry name" value="DUF2812"/>
</dbReference>
<evidence type="ECO:0000313" key="3">
    <source>
        <dbReference type="Proteomes" id="UP000077856"/>
    </source>
</evidence>
<dbReference type="Pfam" id="PF11193">
    <property type="entry name" value="DUF2812"/>
    <property type="match status" value="1"/>
</dbReference>